<proteinExistence type="predicted"/>
<evidence type="ECO:0000259" key="1">
    <source>
        <dbReference type="Pfam" id="PF00156"/>
    </source>
</evidence>
<dbReference type="PANTHER" id="PTHR43218">
    <property type="entry name" value="PHOSPHORIBOSYLTRANSFERASE-RELATED"/>
    <property type="match status" value="1"/>
</dbReference>
<evidence type="ECO:0000313" key="2">
    <source>
        <dbReference type="EMBL" id="PEH90114.1"/>
    </source>
</evidence>
<reference evidence="3" key="1">
    <citation type="submission" date="2017-09" db="EMBL/GenBank/DDBJ databases">
        <title>FDA dAtabase for Regulatory Grade micrObial Sequences (FDA-ARGOS): Supporting development and validation of Infectious Disease Dx tests.</title>
        <authorList>
            <person name="Minogue T."/>
            <person name="Wolcott M."/>
            <person name="Wasieloski L."/>
            <person name="Aguilar W."/>
            <person name="Moore D."/>
            <person name="Tallon L."/>
            <person name="Sadzewicz L."/>
            <person name="Ott S."/>
            <person name="Zhao X."/>
            <person name="Nagaraj S."/>
            <person name="Vavikolanu K."/>
            <person name="Aluvathingal J."/>
            <person name="Nadendla S."/>
            <person name="Sichtig H."/>
        </authorList>
    </citation>
    <scope>NUCLEOTIDE SEQUENCE [LARGE SCALE GENOMIC DNA]</scope>
    <source>
        <strain evidence="3">FDAARGOS_394</strain>
    </source>
</reference>
<dbReference type="InterPro" id="IPR000836">
    <property type="entry name" value="PRTase_dom"/>
</dbReference>
<dbReference type="CDD" id="cd06223">
    <property type="entry name" value="PRTases_typeI"/>
    <property type="match status" value="1"/>
</dbReference>
<evidence type="ECO:0000313" key="3">
    <source>
        <dbReference type="Proteomes" id="UP000220246"/>
    </source>
</evidence>
<dbReference type="SUPFAM" id="SSF53271">
    <property type="entry name" value="PRTase-like"/>
    <property type="match status" value="1"/>
</dbReference>
<feature type="domain" description="Phosphoribosyltransferase" evidence="1">
    <location>
        <begin position="83"/>
        <end position="199"/>
    </location>
</feature>
<accession>A0A2A7UXY4</accession>
<sequence>MSNTDLLTPYAARWYTAAQARALPPAGPTFSGTFTVALQGGSALELPLRVLPGGDKAIALLMSNQTPFAVEDALAPLVTAAAASLQPEVIAAVPTMGLDYARLVARGLGLADYVALGHSRKFWYDEALSEAATSSTSTQGKRVYLDPALVARVRGKRVVLVDDVINTGVSALSAVRLLERAGAEVVGLTVLLSEGHAWRAVVGELGAGWDQRVRAVGHIPMFEAAGDGRWQPMAGTL</sequence>
<dbReference type="PANTHER" id="PTHR43218:SF1">
    <property type="entry name" value="PHOSPHORIBOSYLTRANSFERASE"/>
    <property type="match status" value="1"/>
</dbReference>
<dbReference type="AlphaFoldDB" id="A0A2A7UXY4"/>
<protein>
    <submittedName>
        <fullName evidence="2">Phosphoribosyltransferase</fullName>
    </submittedName>
</protein>
<dbReference type="InterPro" id="IPR029057">
    <property type="entry name" value="PRTase-like"/>
</dbReference>
<keyword evidence="2" id="KW-0328">Glycosyltransferase</keyword>
<keyword evidence="2" id="KW-0808">Transferase</keyword>
<dbReference type="STRING" id="1219032.GCA_001515545_00817"/>
<dbReference type="Pfam" id="PF00156">
    <property type="entry name" value="Pribosyltran"/>
    <property type="match status" value="1"/>
</dbReference>
<dbReference type="Proteomes" id="UP000220246">
    <property type="component" value="Unassembled WGS sequence"/>
</dbReference>
<dbReference type="GO" id="GO:0016757">
    <property type="term" value="F:glycosyltransferase activity"/>
    <property type="evidence" value="ECO:0007669"/>
    <property type="project" value="UniProtKB-KW"/>
</dbReference>
<gene>
    <name evidence="2" type="ORF">CRM82_17295</name>
</gene>
<comment type="caution">
    <text evidence="2">The sequence shown here is derived from an EMBL/GenBank/DDBJ whole genome shotgun (WGS) entry which is preliminary data.</text>
</comment>
<dbReference type="EMBL" id="PDEA01000001">
    <property type="protein sequence ID" value="PEH90114.1"/>
    <property type="molecule type" value="Genomic_DNA"/>
</dbReference>
<dbReference type="Gene3D" id="3.40.50.2020">
    <property type="match status" value="1"/>
</dbReference>
<organism evidence="2 3">
    <name type="scientific">Comamonas terrigena</name>
    <dbReference type="NCBI Taxonomy" id="32013"/>
    <lineage>
        <taxon>Bacteria</taxon>
        <taxon>Pseudomonadati</taxon>
        <taxon>Pseudomonadota</taxon>
        <taxon>Betaproteobacteria</taxon>
        <taxon>Burkholderiales</taxon>
        <taxon>Comamonadaceae</taxon>
        <taxon>Comamonas</taxon>
    </lineage>
</organism>
<dbReference type="OrthoDB" id="8639051at2"/>
<name>A0A2A7UXY4_COMTR</name>
<dbReference type="NCBIfam" id="NF004689">
    <property type="entry name" value="PRK06031.1"/>
    <property type="match status" value="1"/>
</dbReference>
<keyword evidence="3" id="KW-1185">Reference proteome</keyword>